<organism evidence="1 2">
    <name type="scientific">Scortum barcoo</name>
    <name type="common">barcoo grunter</name>
    <dbReference type="NCBI Taxonomy" id="214431"/>
    <lineage>
        <taxon>Eukaryota</taxon>
        <taxon>Metazoa</taxon>
        <taxon>Chordata</taxon>
        <taxon>Craniata</taxon>
        <taxon>Vertebrata</taxon>
        <taxon>Euteleostomi</taxon>
        <taxon>Actinopterygii</taxon>
        <taxon>Neopterygii</taxon>
        <taxon>Teleostei</taxon>
        <taxon>Neoteleostei</taxon>
        <taxon>Acanthomorphata</taxon>
        <taxon>Eupercaria</taxon>
        <taxon>Centrarchiformes</taxon>
        <taxon>Terapontoidei</taxon>
        <taxon>Terapontidae</taxon>
        <taxon>Scortum</taxon>
    </lineage>
</organism>
<protein>
    <submittedName>
        <fullName evidence="1">Uncharacterized protein</fullName>
    </submittedName>
</protein>
<dbReference type="EMBL" id="CM041541">
    <property type="protein sequence ID" value="KAI3365785.1"/>
    <property type="molecule type" value="Genomic_DNA"/>
</dbReference>
<comment type="caution">
    <text evidence="1">The sequence shown here is derived from an EMBL/GenBank/DDBJ whole genome shotgun (WGS) entry which is preliminary data.</text>
</comment>
<dbReference type="Proteomes" id="UP000831701">
    <property type="component" value="Chromosome 11"/>
</dbReference>
<sequence length="135" mass="15510">MTTLINTIVIGNVAAFIIVTGVVLGLILKKQHCRGDTTSEPPRLQITEYQELKRMKTPAAQQNYLLPVVVISVLIFIIITGAILGFIHRKQRRRQEFQTSRPNMEPQNTDQYSTFIERENELYSLATPYVFTRED</sequence>
<evidence type="ECO:0000313" key="2">
    <source>
        <dbReference type="Proteomes" id="UP000831701"/>
    </source>
</evidence>
<proteinExistence type="predicted"/>
<name>A0ACB8WDM3_9TELE</name>
<gene>
    <name evidence="1" type="ORF">L3Q82_000783</name>
</gene>
<reference evidence="1" key="1">
    <citation type="submission" date="2022-04" db="EMBL/GenBank/DDBJ databases">
        <title>Jade perch genome.</title>
        <authorList>
            <person name="Chao B."/>
        </authorList>
    </citation>
    <scope>NUCLEOTIDE SEQUENCE</scope>
    <source>
        <strain evidence="1">CB-2022</strain>
    </source>
</reference>
<accession>A0ACB8WDM3</accession>
<keyword evidence="2" id="KW-1185">Reference proteome</keyword>
<evidence type="ECO:0000313" key="1">
    <source>
        <dbReference type="EMBL" id="KAI3365785.1"/>
    </source>
</evidence>